<dbReference type="PANTHER" id="PTHR44688:SF16">
    <property type="entry name" value="DNA-BINDING TRANSCRIPTIONAL ACTIVATOR DEVR_DOSR"/>
    <property type="match status" value="1"/>
</dbReference>
<dbReference type="PRINTS" id="PR00038">
    <property type="entry name" value="HTHLUXR"/>
</dbReference>
<keyword evidence="1" id="KW-0805">Transcription regulation</keyword>
<comment type="caution">
    <text evidence="6">The sequence shown here is derived from an EMBL/GenBank/DDBJ whole genome shotgun (WGS) entry which is preliminary data.</text>
</comment>
<dbReference type="SUPFAM" id="SSF46894">
    <property type="entry name" value="C-terminal effector domain of the bipartite response regulators"/>
    <property type="match status" value="1"/>
</dbReference>
<dbReference type="SMART" id="SM00421">
    <property type="entry name" value="HTH_LUXR"/>
    <property type="match status" value="1"/>
</dbReference>
<feature type="domain" description="HTH luxR-type" evidence="5">
    <location>
        <begin position="30"/>
        <end position="95"/>
    </location>
</feature>
<accession>A0ABX5AR80</accession>
<dbReference type="InterPro" id="IPR016032">
    <property type="entry name" value="Sig_transdc_resp-reg_C-effctor"/>
</dbReference>
<dbReference type="InterPro" id="IPR036388">
    <property type="entry name" value="WH-like_DNA-bd_sf"/>
</dbReference>
<gene>
    <name evidence="6" type="ORF">GY24_16345</name>
</gene>
<dbReference type="Gene3D" id="1.10.10.10">
    <property type="entry name" value="Winged helix-like DNA-binding domain superfamily/Winged helix DNA-binding domain"/>
    <property type="match status" value="1"/>
</dbReference>
<dbReference type="Proteomes" id="UP000237755">
    <property type="component" value="Unassembled WGS sequence"/>
</dbReference>
<reference evidence="6 7" key="1">
    <citation type="journal article" date="2008" name="Int. J. Syst. Evol. Microbiol.">
        <title>Leifsonia pindariensis sp. nov., isolated from the Pindari glacier of the Indian Himalayas, and emended description of the genus Leifsonia.</title>
        <authorList>
            <person name="Reddy G.S."/>
            <person name="Prabagaran S.R."/>
            <person name="Shivaji S."/>
        </authorList>
    </citation>
    <scope>NUCLEOTIDE SEQUENCE [LARGE SCALE GENOMIC DNA]</scope>
    <source>
        <strain evidence="6 7">PON 10</strain>
    </source>
</reference>
<proteinExistence type="predicted"/>
<evidence type="ECO:0000259" key="5">
    <source>
        <dbReference type="PROSITE" id="PS50043"/>
    </source>
</evidence>
<dbReference type="EMBL" id="MPZN01000095">
    <property type="protein sequence ID" value="PPL14407.1"/>
    <property type="molecule type" value="Genomic_DNA"/>
</dbReference>
<dbReference type="Pfam" id="PF00196">
    <property type="entry name" value="GerE"/>
    <property type="match status" value="1"/>
</dbReference>
<feature type="region of interest" description="Disordered" evidence="4">
    <location>
        <begin position="16"/>
        <end position="38"/>
    </location>
</feature>
<evidence type="ECO:0000256" key="2">
    <source>
        <dbReference type="ARBA" id="ARBA00023125"/>
    </source>
</evidence>
<dbReference type="PROSITE" id="PS50043">
    <property type="entry name" value="HTH_LUXR_2"/>
    <property type="match status" value="1"/>
</dbReference>
<protein>
    <recommendedName>
        <fullName evidence="5">HTH luxR-type domain-containing protein</fullName>
    </recommendedName>
</protein>
<evidence type="ECO:0000313" key="7">
    <source>
        <dbReference type="Proteomes" id="UP000237755"/>
    </source>
</evidence>
<dbReference type="InterPro" id="IPR000792">
    <property type="entry name" value="Tscrpt_reg_LuxR_C"/>
</dbReference>
<feature type="non-terminal residue" evidence="6">
    <location>
        <position position="1"/>
    </location>
</feature>
<evidence type="ECO:0000313" key="6">
    <source>
        <dbReference type="EMBL" id="PPL14407.1"/>
    </source>
</evidence>
<dbReference type="CDD" id="cd06170">
    <property type="entry name" value="LuxR_C_like"/>
    <property type="match status" value="1"/>
</dbReference>
<organism evidence="6 7">
    <name type="scientific">Microterricola pindariensis</name>
    <dbReference type="NCBI Taxonomy" id="478010"/>
    <lineage>
        <taxon>Bacteria</taxon>
        <taxon>Bacillati</taxon>
        <taxon>Actinomycetota</taxon>
        <taxon>Actinomycetes</taxon>
        <taxon>Micrococcales</taxon>
        <taxon>Microbacteriaceae</taxon>
        <taxon>Microterricola</taxon>
    </lineage>
</organism>
<keyword evidence="2" id="KW-0238">DNA-binding</keyword>
<evidence type="ECO:0000256" key="3">
    <source>
        <dbReference type="ARBA" id="ARBA00023163"/>
    </source>
</evidence>
<dbReference type="PANTHER" id="PTHR44688">
    <property type="entry name" value="DNA-BINDING TRANSCRIPTIONAL ACTIVATOR DEVR_DOSR"/>
    <property type="match status" value="1"/>
</dbReference>
<dbReference type="RefSeq" id="WP_133161230.1">
    <property type="nucleotide sequence ID" value="NZ_MPZN01000095.1"/>
</dbReference>
<sequence length="99" mass="10502">EGARWERAAAEAVFRRLGAASPAPTPPRRPAGPGGPLTARELQVLRLAASGLTNKAIASELDVSVRTVDRHMSELFRRLGVPSRAAATAYAYEHGLLGD</sequence>
<keyword evidence="7" id="KW-1185">Reference proteome</keyword>
<keyword evidence="3" id="KW-0804">Transcription</keyword>
<evidence type="ECO:0000256" key="1">
    <source>
        <dbReference type="ARBA" id="ARBA00023015"/>
    </source>
</evidence>
<evidence type="ECO:0000256" key="4">
    <source>
        <dbReference type="SAM" id="MobiDB-lite"/>
    </source>
</evidence>
<name>A0ABX5AR80_9MICO</name>